<accession>A0A6D0PJT0</accession>
<dbReference type="SUPFAM" id="SSF111384">
    <property type="entry name" value="OmpH-like"/>
    <property type="match status" value="1"/>
</dbReference>
<reference evidence="1 2" key="1">
    <citation type="submission" date="2020-02" db="EMBL/GenBank/DDBJ databases">
        <authorList>
            <person name="Subbiah M."/>
            <person name="Call D."/>
        </authorList>
    </citation>
    <scope>NUCLEOTIDE SEQUENCE [LARGE SCALE GENOMIC DNA]</scope>
    <source>
        <strain evidence="1 2">8375wC2</strain>
    </source>
</reference>
<dbReference type="RefSeq" id="WP_050483970.1">
    <property type="nucleotide sequence ID" value="NZ_BGDY01000050.1"/>
</dbReference>
<evidence type="ECO:0000313" key="2">
    <source>
        <dbReference type="Proteomes" id="UP000469708"/>
    </source>
</evidence>
<sequence>MFNKGLAITLAFALGGYFAWLQGHKAGYEKAQTECLRLQKQQAEASQRALQEEMNRSQQQLINIRQHEQTYLTRTEELTARNAELQRKINDVTHHYIDERGKAHPVDCVFTRGFVQQYNAAFGVSAPDIAAASRDAGATAAVVPGADTRLRASGINQRDVLASIADNGKQCQQLKAQVHGLQQYIREVSR</sequence>
<evidence type="ECO:0000313" key="1">
    <source>
        <dbReference type="EMBL" id="NEM88988.1"/>
    </source>
</evidence>
<dbReference type="Proteomes" id="UP000469708">
    <property type="component" value="Unassembled WGS sequence"/>
</dbReference>
<dbReference type="AlphaFoldDB" id="A0A6D0PJT0"/>
<comment type="caution">
    <text evidence="1">The sequence shown here is derived from an EMBL/GenBank/DDBJ whole genome shotgun (WGS) entry which is preliminary data.</text>
</comment>
<name>A0A6D0PJT0_ECOLX</name>
<dbReference type="EMBL" id="JAAGYI010000207">
    <property type="protein sequence ID" value="NEM88988.1"/>
    <property type="molecule type" value="Genomic_DNA"/>
</dbReference>
<organism evidence="1 2">
    <name type="scientific">Escherichia coli</name>
    <dbReference type="NCBI Taxonomy" id="562"/>
    <lineage>
        <taxon>Bacteria</taxon>
        <taxon>Pseudomonadati</taxon>
        <taxon>Pseudomonadota</taxon>
        <taxon>Gammaproteobacteria</taxon>
        <taxon>Enterobacterales</taxon>
        <taxon>Enterobacteriaceae</taxon>
        <taxon>Escherichia</taxon>
    </lineage>
</organism>
<protein>
    <submittedName>
        <fullName evidence="1">Uncharacterized protein</fullName>
    </submittedName>
</protein>
<dbReference type="Gene3D" id="3.30.910.20">
    <property type="entry name" value="Skp domain"/>
    <property type="match status" value="1"/>
</dbReference>
<gene>
    <name evidence="1" type="ORF">G3V95_26805</name>
</gene>
<dbReference type="InterPro" id="IPR024930">
    <property type="entry name" value="Skp_dom_sf"/>
</dbReference>
<proteinExistence type="predicted"/>